<dbReference type="PANTHER" id="PTHR16056">
    <property type="entry name" value="REGULATOR OF MICROTUBULE DYNAMICS PROTEIN"/>
    <property type="match status" value="1"/>
</dbReference>
<protein>
    <recommendedName>
        <fullName evidence="7">Regulator of microtubule dynamics protein 1</fullName>
    </recommendedName>
    <alternativeName>
        <fullName evidence="8">Protein FAM82B</fullName>
    </alternativeName>
</protein>
<evidence type="ECO:0000256" key="6">
    <source>
        <dbReference type="ARBA" id="ARBA00023212"/>
    </source>
</evidence>
<organism evidence="10 11">
    <name type="scientific">Chlorobaculum tepidum (strain ATCC 49652 / DSM 12025 / NBRC 103806 / TLS)</name>
    <name type="common">Chlorobium tepidum</name>
    <dbReference type="NCBI Taxonomy" id="194439"/>
    <lineage>
        <taxon>Bacteria</taxon>
        <taxon>Pseudomonadati</taxon>
        <taxon>Chlorobiota</taxon>
        <taxon>Chlorobiia</taxon>
        <taxon>Chlorobiales</taxon>
        <taxon>Chlorobiaceae</taxon>
        <taxon>Chlorobaculum</taxon>
    </lineage>
</organism>
<comment type="subunit">
    <text evidence="2">Interacts with microtubules.</text>
</comment>
<dbReference type="STRING" id="194439.CT1189"/>
<feature type="signal peptide" evidence="9">
    <location>
        <begin position="1"/>
        <end position="38"/>
    </location>
</feature>
<keyword evidence="5" id="KW-0802">TPR repeat</keyword>
<dbReference type="RefSeq" id="WP_010932861.1">
    <property type="nucleotide sequence ID" value="NC_002932.3"/>
</dbReference>
<evidence type="ECO:0000313" key="10">
    <source>
        <dbReference type="EMBL" id="AAM72422.1"/>
    </source>
</evidence>
<evidence type="ECO:0000313" key="11">
    <source>
        <dbReference type="Proteomes" id="UP000001007"/>
    </source>
</evidence>
<evidence type="ECO:0000256" key="5">
    <source>
        <dbReference type="ARBA" id="ARBA00022803"/>
    </source>
</evidence>
<dbReference type="EMBL" id="AE006470">
    <property type="protein sequence ID" value="AAM72422.1"/>
    <property type="molecule type" value="Genomic_DNA"/>
</dbReference>
<dbReference type="OrthoDB" id="9813878at2"/>
<dbReference type="InterPro" id="IPR049039">
    <property type="entry name" value="RMD1-3_a_helical_rpt"/>
</dbReference>
<dbReference type="GO" id="GO:0097431">
    <property type="term" value="C:mitotic spindle pole"/>
    <property type="evidence" value="ECO:0007669"/>
    <property type="project" value="TreeGrafter"/>
</dbReference>
<evidence type="ECO:0000256" key="3">
    <source>
        <dbReference type="ARBA" id="ARBA00022490"/>
    </source>
</evidence>
<dbReference type="HOGENOM" id="CLU_046369_3_0_10"/>
<dbReference type="SUPFAM" id="SSF48452">
    <property type="entry name" value="TPR-like"/>
    <property type="match status" value="1"/>
</dbReference>
<dbReference type="EnsemblBacteria" id="AAM72422">
    <property type="protein sequence ID" value="AAM72422"/>
    <property type="gene ID" value="CT1189"/>
</dbReference>
<evidence type="ECO:0000256" key="1">
    <source>
        <dbReference type="ARBA" id="ARBA00004245"/>
    </source>
</evidence>
<keyword evidence="3" id="KW-0963">Cytoplasm</keyword>
<dbReference type="GO" id="GO:0005876">
    <property type="term" value="C:spindle microtubule"/>
    <property type="evidence" value="ECO:0007669"/>
    <property type="project" value="TreeGrafter"/>
</dbReference>
<keyword evidence="6" id="KW-0206">Cytoskeleton</keyword>
<proteinExistence type="predicted"/>
<evidence type="ECO:0000256" key="8">
    <source>
        <dbReference type="ARBA" id="ARBA00041958"/>
    </source>
</evidence>
<dbReference type="AlphaFoldDB" id="Q8KD65"/>
<feature type="chain" id="PRO_5005703633" description="Regulator of microtubule dynamics protein 1" evidence="9">
    <location>
        <begin position="39"/>
        <end position="282"/>
    </location>
</feature>
<sequence>MVQIAGTPVPLSAKSRGPNALSSLLAALFLLLSQPASGAEAKQCIDNAELDAADKAFNSLHYAKADSLYQSMLQTGDQSSTLYWKLARLNISIAEAIDPSERKKRIPFYNKAVEYARKSVQLDENNASAHTWLAAALALKADKIGAKEKLNRAAEIKRELDKALALNPNDDVAWSMLGSYNFEASKIGWFSRFMGSTFVGKMPKGSREEAEKDFKKAISLNPRVIRHYHELALLYLEEDRKQEALNTLRIAETRPVLMKSDVRRLKEIKKLIAKLSKEIEEK</sequence>
<dbReference type="KEGG" id="cte:CT1189"/>
<dbReference type="GO" id="GO:0008017">
    <property type="term" value="F:microtubule binding"/>
    <property type="evidence" value="ECO:0007669"/>
    <property type="project" value="TreeGrafter"/>
</dbReference>
<dbReference type="PANTHER" id="PTHR16056:SF16">
    <property type="entry name" value="REGULATOR OF MICROTUBULE DYNAMICS PROTEIN 1"/>
    <property type="match status" value="1"/>
</dbReference>
<dbReference type="GO" id="GO:0005737">
    <property type="term" value="C:cytoplasm"/>
    <property type="evidence" value="ECO:0007669"/>
    <property type="project" value="TreeGrafter"/>
</dbReference>
<dbReference type="InterPro" id="IPR011990">
    <property type="entry name" value="TPR-like_helical_dom_sf"/>
</dbReference>
<keyword evidence="9" id="KW-0732">Signal</keyword>
<accession>Q8KD65</accession>
<evidence type="ECO:0000256" key="7">
    <source>
        <dbReference type="ARBA" id="ARBA00039966"/>
    </source>
</evidence>
<reference evidence="10 11" key="1">
    <citation type="journal article" date="2002" name="Proc. Natl. Acad. Sci. U.S.A.">
        <title>The complete genome sequence of Chlorobium tepidum TLS, a photosynthetic, anaerobic, green-sulfur bacterium.</title>
        <authorList>
            <person name="Eisen J.A."/>
            <person name="Nelson K.E."/>
            <person name="Paulsen I.T."/>
            <person name="Heidelberg J.F."/>
            <person name="Wu M."/>
            <person name="Dodson R.J."/>
            <person name="Deboy R."/>
            <person name="Gwinn M.L."/>
            <person name="Nelson W.C."/>
            <person name="Haft D.H."/>
            <person name="Hickey E.K."/>
            <person name="Peterson J.D."/>
            <person name="Durkin A.S."/>
            <person name="Kolonay J.L."/>
            <person name="Yang F."/>
            <person name="Holt I."/>
            <person name="Umayam L.A."/>
            <person name="Mason T."/>
            <person name="Brenner M."/>
            <person name="Shea T.P."/>
            <person name="Parksey D."/>
            <person name="Nierman W.C."/>
            <person name="Feldblyum T.V."/>
            <person name="Hansen C.L."/>
            <person name="Craven M.B."/>
            <person name="Radune D."/>
            <person name="Vamathevan J."/>
            <person name="Khouri H."/>
            <person name="White O."/>
            <person name="Gruber T.M."/>
            <person name="Ketchum K.A."/>
            <person name="Venter J.C."/>
            <person name="Tettelin H."/>
            <person name="Bryant D.A."/>
            <person name="Fraser C.M."/>
        </authorList>
    </citation>
    <scope>NUCLEOTIDE SEQUENCE [LARGE SCALE GENOMIC DNA]</scope>
    <source>
        <strain evidence="11">ATCC 49652 / DSM 12025 / NBRC 103806 / TLS</strain>
    </source>
</reference>
<dbReference type="Pfam" id="PF21033">
    <property type="entry name" value="RMD1-3"/>
    <property type="match status" value="1"/>
</dbReference>
<keyword evidence="4" id="KW-0677">Repeat</keyword>
<dbReference type="Gene3D" id="1.25.40.10">
    <property type="entry name" value="Tetratricopeptide repeat domain"/>
    <property type="match status" value="2"/>
</dbReference>
<dbReference type="Proteomes" id="UP000001007">
    <property type="component" value="Chromosome"/>
</dbReference>
<evidence type="ECO:0000256" key="9">
    <source>
        <dbReference type="SAM" id="SignalP"/>
    </source>
</evidence>
<comment type="subcellular location">
    <subcellularLocation>
        <location evidence="1">Cytoplasm</location>
        <location evidence="1">Cytoskeleton</location>
    </subcellularLocation>
</comment>
<name>Q8KD65_CHLTE</name>
<dbReference type="eggNOG" id="COG0457">
    <property type="taxonomic scope" value="Bacteria"/>
</dbReference>
<gene>
    <name evidence="10" type="ordered locus">CT1189</name>
</gene>
<evidence type="ECO:0000256" key="2">
    <source>
        <dbReference type="ARBA" id="ARBA00011375"/>
    </source>
</evidence>
<keyword evidence="11" id="KW-1185">Reference proteome</keyword>
<evidence type="ECO:0000256" key="4">
    <source>
        <dbReference type="ARBA" id="ARBA00022737"/>
    </source>
</evidence>